<dbReference type="AlphaFoldDB" id="A0A660LG01"/>
<accession>A0A660LG01</accession>
<dbReference type="PANTHER" id="PTHR40761">
    <property type="entry name" value="CONSERVED INTEGRAL MEMBRANE ALANINE VALINE AND LEUCINE RICH PROTEIN-RELATED"/>
    <property type="match status" value="1"/>
</dbReference>
<protein>
    <recommendedName>
        <fullName evidence="4">EamA-like transporter family protein</fullName>
    </recommendedName>
</protein>
<feature type="transmembrane region" description="Helical" evidence="1">
    <location>
        <begin position="132"/>
        <end position="154"/>
    </location>
</feature>
<feature type="transmembrane region" description="Helical" evidence="1">
    <location>
        <begin position="72"/>
        <end position="93"/>
    </location>
</feature>
<feature type="transmembrane region" description="Helical" evidence="1">
    <location>
        <begin position="6"/>
        <end position="25"/>
    </location>
</feature>
<name>A0A660LG01_9ACTN</name>
<dbReference type="SUPFAM" id="SSF103481">
    <property type="entry name" value="Multidrug resistance efflux transporter EmrE"/>
    <property type="match status" value="1"/>
</dbReference>
<feature type="transmembrane region" description="Helical" evidence="1">
    <location>
        <begin position="193"/>
        <end position="214"/>
    </location>
</feature>
<sequence>MSLNLGILLALVCAIATQLGFLYKHKGANEAPTVDIRHPFRTAKQLYACKWFAIGMAIAAGAWIFHVAALKFAPLSVVQAVLSTGVVILAVMAERIFGFKVGLRQWVGVAMTALGLVLLVITLPATHGAHSAYSLAGMIAFEGAMLAIGAVLIGGKRFGVPDHHHGIMLGAAAGVLFGVSDIAIKALTGLSGIGAIAGSPWLAVTIMASVIAFYASARGMQQGEAVPVIAATSTAANVSCILGGIIVFGDPMPSDTVGICVQAFAFVLVVVAAILTPPPVRAAAAASHA</sequence>
<keyword evidence="1" id="KW-1133">Transmembrane helix</keyword>
<evidence type="ECO:0008006" key="4">
    <source>
        <dbReference type="Google" id="ProtNLM"/>
    </source>
</evidence>
<dbReference type="RefSeq" id="WP_121251723.1">
    <property type="nucleotide sequence ID" value="NZ_RBIL01000001.1"/>
</dbReference>
<dbReference type="EMBL" id="RBIL01000001">
    <property type="protein sequence ID" value="RKQ93519.1"/>
    <property type="molecule type" value="Genomic_DNA"/>
</dbReference>
<keyword evidence="3" id="KW-1185">Reference proteome</keyword>
<evidence type="ECO:0000256" key="1">
    <source>
        <dbReference type="SAM" id="Phobius"/>
    </source>
</evidence>
<feature type="transmembrane region" description="Helical" evidence="1">
    <location>
        <begin position="46"/>
        <end position="66"/>
    </location>
</feature>
<feature type="transmembrane region" description="Helical" evidence="1">
    <location>
        <begin position="226"/>
        <end position="249"/>
    </location>
</feature>
<keyword evidence="1" id="KW-0472">Membrane</keyword>
<dbReference type="OrthoDB" id="5241771at2"/>
<feature type="transmembrane region" description="Helical" evidence="1">
    <location>
        <begin position="166"/>
        <end position="187"/>
    </location>
</feature>
<feature type="transmembrane region" description="Helical" evidence="1">
    <location>
        <begin position="105"/>
        <end position="126"/>
    </location>
</feature>
<dbReference type="Proteomes" id="UP000278962">
    <property type="component" value="Unassembled WGS sequence"/>
</dbReference>
<organism evidence="2 3">
    <name type="scientific">Solirubrobacter pauli</name>
    <dbReference type="NCBI Taxonomy" id="166793"/>
    <lineage>
        <taxon>Bacteria</taxon>
        <taxon>Bacillati</taxon>
        <taxon>Actinomycetota</taxon>
        <taxon>Thermoleophilia</taxon>
        <taxon>Solirubrobacterales</taxon>
        <taxon>Solirubrobacteraceae</taxon>
        <taxon>Solirubrobacter</taxon>
    </lineage>
</organism>
<gene>
    <name evidence="2" type="ORF">C8N24_3387</name>
</gene>
<dbReference type="InterPro" id="IPR037185">
    <property type="entry name" value="EmrE-like"/>
</dbReference>
<proteinExistence type="predicted"/>
<dbReference type="PANTHER" id="PTHR40761:SF1">
    <property type="entry name" value="CONSERVED INTEGRAL MEMBRANE ALANINE VALINE AND LEUCINE RICH PROTEIN-RELATED"/>
    <property type="match status" value="1"/>
</dbReference>
<keyword evidence="1" id="KW-0812">Transmembrane</keyword>
<dbReference type="Gene3D" id="1.10.3730.20">
    <property type="match status" value="1"/>
</dbReference>
<comment type="caution">
    <text evidence="2">The sequence shown here is derived from an EMBL/GenBank/DDBJ whole genome shotgun (WGS) entry which is preliminary data.</text>
</comment>
<evidence type="ECO:0000313" key="3">
    <source>
        <dbReference type="Proteomes" id="UP000278962"/>
    </source>
</evidence>
<feature type="transmembrane region" description="Helical" evidence="1">
    <location>
        <begin position="255"/>
        <end position="275"/>
    </location>
</feature>
<evidence type="ECO:0000313" key="2">
    <source>
        <dbReference type="EMBL" id="RKQ93519.1"/>
    </source>
</evidence>
<reference evidence="2 3" key="1">
    <citation type="submission" date="2018-10" db="EMBL/GenBank/DDBJ databases">
        <title>Genomic Encyclopedia of Archaeal and Bacterial Type Strains, Phase II (KMG-II): from individual species to whole genera.</title>
        <authorList>
            <person name="Goeker M."/>
        </authorList>
    </citation>
    <scope>NUCLEOTIDE SEQUENCE [LARGE SCALE GENOMIC DNA]</scope>
    <source>
        <strain evidence="2 3">DSM 14954</strain>
    </source>
</reference>